<keyword evidence="2" id="KW-1133">Transmembrane helix</keyword>
<proteinExistence type="predicted"/>
<gene>
    <name evidence="3" type="ORF">MCHLO_16541</name>
</gene>
<evidence type="ECO:0000256" key="2">
    <source>
        <dbReference type="SAM" id="Phobius"/>
    </source>
</evidence>
<accession>A0ABQ0MAR3</accession>
<feature type="region of interest" description="Disordered" evidence="1">
    <location>
        <begin position="246"/>
        <end position="316"/>
    </location>
</feature>
<keyword evidence="2" id="KW-0472">Membrane</keyword>
<feature type="compositionally biased region" description="Low complexity" evidence="1">
    <location>
        <begin position="299"/>
        <end position="316"/>
    </location>
</feature>
<organism evidence="3 4">
    <name type="scientific">Mycena chlorophos</name>
    <name type="common">Agaric fungus</name>
    <name type="synonym">Agaricus chlorophos</name>
    <dbReference type="NCBI Taxonomy" id="658473"/>
    <lineage>
        <taxon>Eukaryota</taxon>
        <taxon>Fungi</taxon>
        <taxon>Dikarya</taxon>
        <taxon>Basidiomycota</taxon>
        <taxon>Agaricomycotina</taxon>
        <taxon>Agaricomycetes</taxon>
        <taxon>Agaricomycetidae</taxon>
        <taxon>Agaricales</taxon>
        <taxon>Marasmiineae</taxon>
        <taxon>Mycenaceae</taxon>
        <taxon>Mycena</taxon>
    </lineage>
</organism>
<feature type="compositionally biased region" description="Polar residues" evidence="1">
    <location>
        <begin position="266"/>
        <end position="275"/>
    </location>
</feature>
<reference evidence="3" key="1">
    <citation type="submission" date="2014-09" db="EMBL/GenBank/DDBJ databases">
        <title>Genome sequence of the luminous mushroom Mycena chlorophos for searching fungal bioluminescence genes.</title>
        <authorList>
            <person name="Tanaka Y."/>
            <person name="Kasuga D."/>
            <person name="Oba Y."/>
            <person name="Hase S."/>
            <person name="Sato K."/>
            <person name="Oba Y."/>
            <person name="Sakakibara Y."/>
        </authorList>
    </citation>
    <scope>NUCLEOTIDE SEQUENCE</scope>
</reference>
<keyword evidence="2" id="KW-0812">Transmembrane</keyword>
<name>A0ABQ0MAR3_MYCCL</name>
<feature type="transmembrane region" description="Helical" evidence="2">
    <location>
        <begin position="60"/>
        <end position="80"/>
    </location>
</feature>
<feature type="transmembrane region" description="Helical" evidence="2">
    <location>
        <begin position="202"/>
        <end position="221"/>
    </location>
</feature>
<feature type="transmembrane region" description="Helical" evidence="2">
    <location>
        <begin position="16"/>
        <end position="48"/>
    </location>
</feature>
<feature type="transmembrane region" description="Helical" evidence="2">
    <location>
        <begin position="140"/>
        <end position="165"/>
    </location>
</feature>
<keyword evidence="4" id="KW-1185">Reference proteome</keyword>
<evidence type="ECO:0000313" key="3">
    <source>
        <dbReference type="EMBL" id="GAT60404.1"/>
    </source>
</evidence>
<dbReference type="Proteomes" id="UP000815677">
    <property type="component" value="Unassembled WGS sequence"/>
</dbReference>
<protein>
    <submittedName>
        <fullName evidence="3">Uncharacterized protein</fullName>
    </submittedName>
</protein>
<sequence>MAPSAPPSFDASLSTPVTICLAIFSLVAQTFAFGANSGLFAAAVGTLVKRSKVSLPRTTLMLLLSSIFALSTLSWALGAIDVGHRISANELETVDSDEIAGVAPLVSSIVEINYPLADGFLIWRAWTYLESAGLQRRRPLLWISGLACGGAATLMIATIVSRVAFFPTSRLSDVLEATSLGLSVVSALFATSAAASGPSASLFDGGVAILYTLSVMSLFVIRFTPLSSSVILSVYAPINVQISRVSSNGDTPAVPQNRRAPAPASALNSDINSKVGTYDQGRPSAAAHASSHMHRHQRSSQADADLELSASSAQSE</sequence>
<evidence type="ECO:0000313" key="4">
    <source>
        <dbReference type="Proteomes" id="UP000815677"/>
    </source>
</evidence>
<dbReference type="EMBL" id="DF849943">
    <property type="protein sequence ID" value="GAT60404.1"/>
    <property type="molecule type" value="Genomic_DNA"/>
</dbReference>
<evidence type="ECO:0000256" key="1">
    <source>
        <dbReference type="SAM" id="MobiDB-lite"/>
    </source>
</evidence>